<dbReference type="GO" id="GO:0005737">
    <property type="term" value="C:cytoplasm"/>
    <property type="evidence" value="ECO:0007669"/>
    <property type="project" value="UniProtKB-SubCell"/>
</dbReference>
<dbReference type="PANTHER" id="PTHR42873">
    <property type="entry name" value="RIBOSOMAL RNA LARGE SUBUNIT METHYLTRANSFERASE"/>
    <property type="match status" value="1"/>
</dbReference>
<reference evidence="8" key="1">
    <citation type="submission" date="2022-08" db="EMBL/GenBank/DDBJ databases">
        <authorList>
            <person name="Vandamme P."/>
            <person name="Hettiarachchi A."/>
            <person name="Peeters C."/>
            <person name="Cnockaert M."/>
            <person name="Carlier A."/>
        </authorList>
    </citation>
    <scope>NUCLEOTIDE SEQUENCE</scope>
    <source>
        <strain evidence="8">LMG 31809</strain>
    </source>
</reference>
<feature type="domain" description="S-adenosylmethionine-dependent methyltransferase" evidence="6">
    <location>
        <begin position="191"/>
        <end position="353"/>
    </location>
</feature>
<comment type="caution">
    <text evidence="8">The sequence shown here is derived from an EMBL/GenBank/DDBJ whole genome shotgun (WGS) entry which is preliminary data.</text>
</comment>
<dbReference type="GO" id="GO:0008168">
    <property type="term" value="F:methyltransferase activity"/>
    <property type="evidence" value="ECO:0007669"/>
    <property type="project" value="UniProtKB-KW"/>
</dbReference>
<accession>A0A9X3TYQ1</accession>
<evidence type="ECO:0000259" key="6">
    <source>
        <dbReference type="Pfam" id="PF10672"/>
    </source>
</evidence>
<keyword evidence="3 8" id="KW-0489">Methyltransferase</keyword>
<dbReference type="PANTHER" id="PTHR42873:SF1">
    <property type="entry name" value="S-ADENOSYLMETHIONINE-DEPENDENT METHYLTRANSFERASE DOMAIN-CONTAINING PROTEIN"/>
    <property type="match status" value="1"/>
</dbReference>
<dbReference type="GO" id="GO:0032259">
    <property type="term" value="P:methylation"/>
    <property type="evidence" value="ECO:0007669"/>
    <property type="project" value="UniProtKB-KW"/>
</dbReference>
<dbReference type="SUPFAM" id="SSF53335">
    <property type="entry name" value="S-adenosyl-L-methionine-dependent methyltransferases"/>
    <property type="match status" value="1"/>
</dbReference>
<dbReference type="InterPro" id="IPR019614">
    <property type="entry name" value="SAM-dep_methyl-trfase"/>
</dbReference>
<proteinExistence type="predicted"/>
<dbReference type="AlphaFoldDB" id="A0A9X3TYQ1"/>
<protein>
    <submittedName>
        <fullName evidence="8">Class I SAM-dependent rRNA methyltransferase</fullName>
    </submittedName>
</protein>
<keyword evidence="4" id="KW-0808">Transferase</keyword>
<evidence type="ECO:0000256" key="3">
    <source>
        <dbReference type="ARBA" id="ARBA00022603"/>
    </source>
</evidence>
<reference evidence="8" key="2">
    <citation type="journal article" date="2023" name="Syst. Appl. Microbiol.">
        <title>Govania unica gen. nov., sp. nov., a rare biosphere bacterium that represents a novel family in the class Alphaproteobacteria.</title>
        <authorList>
            <person name="Vandamme P."/>
            <person name="Peeters C."/>
            <person name="Hettiarachchi A."/>
            <person name="Cnockaert M."/>
            <person name="Carlier A."/>
        </authorList>
    </citation>
    <scope>NUCLEOTIDE SEQUENCE</scope>
    <source>
        <strain evidence="8">LMG 31809</strain>
    </source>
</reference>
<keyword evidence="9" id="KW-1185">Reference proteome</keyword>
<dbReference type="CDD" id="cd02440">
    <property type="entry name" value="AdoMet_MTases"/>
    <property type="match status" value="1"/>
</dbReference>
<gene>
    <name evidence="8" type="ORF">NYP16_09740</name>
</gene>
<keyword evidence="5" id="KW-0949">S-adenosyl-L-methionine</keyword>
<evidence type="ECO:0000256" key="2">
    <source>
        <dbReference type="ARBA" id="ARBA00022490"/>
    </source>
</evidence>
<name>A0A9X3TYQ1_9PROT</name>
<keyword evidence="2" id="KW-0963">Cytoplasm</keyword>
<dbReference type="Gene3D" id="2.30.130.10">
    <property type="entry name" value="PUA domain"/>
    <property type="match status" value="1"/>
</dbReference>
<evidence type="ECO:0000313" key="8">
    <source>
        <dbReference type="EMBL" id="MDA5194231.1"/>
    </source>
</evidence>
<dbReference type="Pfam" id="PF10672">
    <property type="entry name" value="Methyltrans_SAM"/>
    <property type="match status" value="1"/>
</dbReference>
<dbReference type="EMBL" id="JANWOI010000003">
    <property type="protein sequence ID" value="MDA5194231.1"/>
    <property type="molecule type" value="Genomic_DNA"/>
</dbReference>
<dbReference type="Gene3D" id="3.40.50.150">
    <property type="entry name" value="Vaccinia Virus protein VP39"/>
    <property type="match status" value="1"/>
</dbReference>
<dbReference type="RefSeq" id="WP_274943935.1">
    <property type="nucleotide sequence ID" value="NZ_JANWOI010000003.1"/>
</dbReference>
<evidence type="ECO:0000256" key="1">
    <source>
        <dbReference type="ARBA" id="ARBA00004496"/>
    </source>
</evidence>
<dbReference type="Gene3D" id="3.30.750.80">
    <property type="entry name" value="RNA methyltransferase domain (HRMD) like"/>
    <property type="match status" value="1"/>
</dbReference>
<dbReference type="GO" id="GO:0003723">
    <property type="term" value="F:RNA binding"/>
    <property type="evidence" value="ECO:0007669"/>
    <property type="project" value="InterPro"/>
</dbReference>
<evidence type="ECO:0000256" key="4">
    <source>
        <dbReference type="ARBA" id="ARBA00022679"/>
    </source>
</evidence>
<evidence type="ECO:0000256" key="5">
    <source>
        <dbReference type="ARBA" id="ARBA00022691"/>
    </source>
</evidence>
<dbReference type="Proteomes" id="UP001141619">
    <property type="component" value="Unassembled WGS sequence"/>
</dbReference>
<organism evidence="8 9">
    <name type="scientific">Govanella unica</name>
    <dbReference type="NCBI Taxonomy" id="2975056"/>
    <lineage>
        <taxon>Bacteria</taxon>
        <taxon>Pseudomonadati</taxon>
        <taxon>Pseudomonadota</taxon>
        <taxon>Alphaproteobacteria</taxon>
        <taxon>Emcibacterales</taxon>
        <taxon>Govanellaceae</taxon>
        <taxon>Govanella</taxon>
    </lineage>
</organism>
<evidence type="ECO:0000259" key="7">
    <source>
        <dbReference type="Pfam" id="PF17785"/>
    </source>
</evidence>
<dbReference type="InterPro" id="IPR036974">
    <property type="entry name" value="PUA_sf"/>
</dbReference>
<sequence>MTTETETGLAVIALSQRAARRLRGGHPWIYSNEFAMTPALKALPVGTLVQAEEEGSGRRLGLYYFNPHTLIAARRLAGSHADLPLGPDFFVNRLRQAVALRDKLFDRPFYRLIHAEADDMPGLIIDRFGDTLVLQANTAGMDSLLPVIVEALETVLAPSRIILKNDSPSRTLEGLELEARVVKGAAEGRVTVEENGITYFCDPVGGQKTGWFYDHRDNRAFAARLAKGAKVADFYTYAGGFALACAAGGAASVYAVDRSESSLALATEAAAANGFADRFTTRRADVFAEMERLGRENETFDLVVADPPAFVKNKKSLKSGAQGYRKLARLAASLIRPGGVLVIASCSHHMTAEHFAAEVAQGLTDARRSGRILRSSGAGPDHPVHPALPESAYLKAQVIALD</sequence>
<evidence type="ECO:0000313" key="9">
    <source>
        <dbReference type="Proteomes" id="UP001141619"/>
    </source>
</evidence>
<dbReference type="CDD" id="cd11572">
    <property type="entry name" value="RlmI_M_like"/>
    <property type="match status" value="1"/>
</dbReference>
<feature type="domain" description="RlmI-like PUA" evidence="7">
    <location>
        <begin position="13"/>
        <end position="76"/>
    </location>
</feature>
<comment type="subcellular location">
    <subcellularLocation>
        <location evidence="1">Cytoplasm</location>
    </subcellularLocation>
</comment>
<dbReference type="InterPro" id="IPR029063">
    <property type="entry name" value="SAM-dependent_MTases_sf"/>
</dbReference>
<dbReference type="Pfam" id="PF17785">
    <property type="entry name" value="PUA_3"/>
    <property type="match status" value="1"/>
</dbReference>
<dbReference type="InterPro" id="IPR041532">
    <property type="entry name" value="RlmI-like_PUA"/>
</dbReference>